<name>A0A0A7RGF6_9LACO</name>
<gene>
    <name evidence="8" type="primary">flgB</name>
</gene>
<dbReference type="InterPro" id="IPR006300">
    <property type="entry name" value="FlgB"/>
</dbReference>
<dbReference type="NCBIfam" id="TIGR01396">
    <property type="entry name" value="FlgB"/>
    <property type="match status" value="1"/>
</dbReference>
<keyword evidence="8" id="KW-0966">Cell projection</keyword>
<accession>A0A0A7RGF6</accession>
<sequence>METYNMLKDALDVSAQRSDLISSNIANVNTANYKAKRIAFTDQLNTALKMTTTNKEHLNAATTDATKVTTDSTAVKQNGNNVDLDVEMVNQATNGLYYSALVSQLNGRYQMMDYVLEH</sequence>
<reference evidence="8" key="1">
    <citation type="journal article" date="2014" name="Appl. Environ. Microbiol.">
        <title>Detection and genomic characterization of motility in Lactobacillus curvatus: confirmation of motility in a species outside the Lactobacillus salivarius clade.</title>
        <authorList>
            <person name="Cousin F.J."/>
            <person name="Lynch S.M."/>
            <person name="Harris H.M."/>
            <person name="McCann A."/>
            <person name="Lynch D.B."/>
            <person name="Neville B.A."/>
            <person name="Irisawa T."/>
            <person name="Okada S."/>
            <person name="Endo A."/>
            <person name="O'Toole P.W."/>
        </authorList>
    </citation>
    <scope>NUCLEOTIDE SEQUENCE</scope>
    <source>
        <strain evidence="8">DSM 16230</strain>
    </source>
</reference>
<comment type="subunit">
    <text evidence="6">The basal body constitutes a major portion of the flagellar organelle and consists of a number of rings mounted on a central rod.</text>
</comment>
<feature type="domain" description="Flagellar basal body rod protein N-terminal" evidence="7">
    <location>
        <begin position="15"/>
        <end position="34"/>
    </location>
</feature>
<evidence type="ECO:0000256" key="5">
    <source>
        <dbReference type="ARBA" id="ARBA00024934"/>
    </source>
</evidence>
<keyword evidence="4 6" id="KW-0975">Bacterial flagellum</keyword>
<dbReference type="AlphaFoldDB" id="A0A0A7RGF6"/>
<dbReference type="GeneID" id="98307886"/>
<dbReference type="PIRSF" id="PIRSF002889">
    <property type="entry name" value="Rod_FlgB"/>
    <property type="match status" value="1"/>
</dbReference>
<dbReference type="GO" id="GO:0030694">
    <property type="term" value="C:bacterial-type flagellum basal body, rod"/>
    <property type="evidence" value="ECO:0007669"/>
    <property type="project" value="InterPro"/>
</dbReference>
<dbReference type="InterPro" id="IPR001444">
    <property type="entry name" value="Flag_bb_rod_N"/>
</dbReference>
<comment type="subcellular location">
    <subcellularLocation>
        <location evidence="1 6">Bacterial flagellum basal body</location>
    </subcellularLocation>
</comment>
<dbReference type="Pfam" id="PF00460">
    <property type="entry name" value="Flg_bb_rod"/>
    <property type="match status" value="1"/>
</dbReference>
<dbReference type="GO" id="GO:0071978">
    <property type="term" value="P:bacterial-type flagellum-dependent swarming motility"/>
    <property type="evidence" value="ECO:0007669"/>
    <property type="project" value="TreeGrafter"/>
</dbReference>
<keyword evidence="8" id="KW-0969">Cilium</keyword>
<organism evidence="8">
    <name type="scientific">Liquorilactobacillus satsumensis</name>
    <dbReference type="NCBI Taxonomy" id="259059"/>
    <lineage>
        <taxon>Bacteria</taxon>
        <taxon>Bacillati</taxon>
        <taxon>Bacillota</taxon>
        <taxon>Bacilli</taxon>
        <taxon>Lactobacillales</taxon>
        <taxon>Lactobacillaceae</taxon>
        <taxon>Liquorilactobacillus</taxon>
    </lineage>
</organism>
<evidence type="ECO:0000256" key="3">
    <source>
        <dbReference type="ARBA" id="ARBA00014376"/>
    </source>
</evidence>
<proteinExistence type="inferred from homology"/>
<evidence type="ECO:0000259" key="7">
    <source>
        <dbReference type="Pfam" id="PF00460"/>
    </source>
</evidence>
<evidence type="ECO:0000256" key="4">
    <source>
        <dbReference type="ARBA" id="ARBA00023143"/>
    </source>
</evidence>
<evidence type="ECO:0000256" key="1">
    <source>
        <dbReference type="ARBA" id="ARBA00004117"/>
    </source>
</evidence>
<protein>
    <recommendedName>
        <fullName evidence="3 6">Flagellar basal body rod protein FlgB</fullName>
    </recommendedName>
</protein>
<dbReference type="InterPro" id="IPR019776">
    <property type="entry name" value="Flagellar_basal_body_rod_CS"/>
</dbReference>
<dbReference type="EMBL" id="KM886870">
    <property type="protein sequence ID" value="AJA34321.1"/>
    <property type="molecule type" value="Genomic_DNA"/>
</dbReference>
<dbReference type="RefSeq" id="WP_054756380.1">
    <property type="nucleotide sequence ID" value="NZ_JBDNJU010000002.1"/>
</dbReference>
<dbReference type="PANTHER" id="PTHR30435">
    <property type="entry name" value="FLAGELLAR PROTEIN"/>
    <property type="match status" value="1"/>
</dbReference>
<comment type="similarity">
    <text evidence="2 6">Belongs to the flagella basal body rod proteins family.</text>
</comment>
<evidence type="ECO:0000256" key="6">
    <source>
        <dbReference type="PIRNR" id="PIRNR002889"/>
    </source>
</evidence>
<evidence type="ECO:0000256" key="2">
    <source>
        <dbReference type="ARBA" id="ARBA00009677"/>
    </source>
</evidence>
<comment type="function">
    <text evidence="5 6">Structural component of flagellum, the bacterial motility apparatus. Part of the rod structure of flagellar basal body.</text>
</comment>
<dbReference type="PROSITE" id="PS00588">
    <property type="entry name" value="FLAGELLA_BB_ROD"/>
    <property type="match status" value="1"/>
</dbReference>
<dbReference type="PANTHER" id="PTHR30435:SF12">
    <property type="entry name" value="FLAGELLAR BASAL BODY ROD PROTEIN FLGB"/>
    <property type="match status" value="1"/>
</dbReference>
<keyword evidence="8" id="KW-0282">Flagellum</keyword>
<evidence type="ECO:0000313" key="8">
    <source>
        <dbReference type="EMBL" id="AJA34321.1"/>
    </source>
</evidence>